<keyword evidence="1" id="KW-1133">Transmembrane helix</keyword>
<dbReference type="EMBL" id="MU006288">
    <property type="protein sequence ID" value="KAF2856456.1"/>
    <property type="molecule type" value="Genomic_DNA"/>
</dbReference>
<dbReference type="AlphaFoldDB" id="A0A6A7BLZ0"/>
<protein>
    <submittedName>
        <fullName evidence="2">Uncharacterized protein</fullName>
    </submittedName>
</protein>
<gene>
    <name evidence="2" type="ORF">T440DRAFT_94</name>
</gene>
<name>A0A6A7BLZ0_9PLEO</name>
<reference evidence="2" key="1">
    <citation type="submission" date="2020-01" db="EMBL/GenBank/DDBJ databases">
        <authorList>
            <consortium name="DOE Joint Genome Institute"/>
            <person name="Haridas S."/>
            <person name="Albert R."/>
            <person name="Binder M."/>
            <person name="Bloem J."/>
            <person name="Labutti K."/>
            <person name="Salamov A."/>
            <person name="Andreopoulos B."/>
            <person name="Baker S.E."/>
            <person name="Barry K."/>
            <person name="Bills G."/>
            <person name="Bluhm B.H."/>
            <person name="Cannon C."/>
            <person name="Castanera R."/>
            <person name="Culley D.E."/>
            <person name="Daum C."/>
            <person name="Ezra D."/>
            <person name="Gonzalez J.B."/>
            <person name="Henrissat B."/>
            <person name="Kuo A."/>
            <person name="Liang C."/>
            <person name="Lipzen A."/>
            <person name="Lutzoni F."/>
            <person name="Magnuson J."/>
            <person name="Mondo S."/>
            <person name="Nolan M."/>
            <person name="Ohm R."/>
            <person name="Pangilinan J."/>
            <person name="Park H.-J."/>
            <person name="Ramirez L."/>
            <person name="Alfaro M."/>
            <person name="Sun H."/>
            <person name="Tritt A."/>
            <person name="Yoshinaga Y."/>
            <person name="Zwiers L.-H."/>
            <person name="Turgeon B.G."/>
            <person name="Goodwin S.B."/>
            <person name="Spatafora J.W."/>
            <person name="Crous P.W."/>
            <person name="Grigoriev I.V."/>
        </authorList>
    </citation>
    <scope>NUCLEOTIDE SEQUENCE</scope>
    <source>
        <strain evidence="2">IPT5</strain>
    </source>
</reference>
<keyword evidence="3" id="KW-1185">Reference proteome</keyword>
<accession>A0A6A7BLZ0</accession>
<feature type="transmembrane region" description="Helical" evidence="1">
    <location>
        <begin position="12"/>
        <end position="31"/>
    </location>
</feature>
<keyword evidence="1" id="KW-0472">Membrane</keyword>
<evidence type="ECO:0000313" key="2">
    <source>
        <dbReference type="EMBL" id="KAF2856456.1"/>
    </source>
</evidence>
<dbReference type="Proteomes" id="UP000799423">
    <property type="component" value="Unassembled WGS sequence"/>
</dbReference>
<evidence type="ECO:0000256" key="1">
    <source>
        <dbReference type="SAM" id="Phobius"/>
    </source>
</evidence>
<evidence type="ECO:0000313" key="3">
    <source>
        <dbReference type="Proteomes" id="UP000799423"/>
    </source>
</evidence>
<organism evidence="2 3">
    <name type="scientific">Plenodomus tracheiphilus IPT5</name>
    <dbReference type="NCBI Taxonomy" id="1408161"/>
    <lineage>
        <taxon>Eukaryota</taxon>
        <taxon>Fungi</taxon>
        <taxon>Dikarya</taxon>
        <taxon>Ascomycota</taxon>
        <taxon>Pezizomycotina</taxon>
        <taxon>Dothideomycetes</taxon>
        <taxon>Pleosporomycetidae</taxon>
        <taxon>Pleosporales</taxon>
        <taxon>Pleosporineae</taxon>
        <taxon>Leptosphaeriaceae</taxon>
        <taxon>Plenodomus</taxon>
    </lineage>
</organism>
<proteinExistence type="predicted"/>
<sequence length="69" mass="7532">MFIGSLLDVTLGFFHVLYQLWGLLATTFCFIHPSCPRLVLSTYTIGSLGGGIFDFACPGLCMLDPRPSC</sequence>
<keyword evidence="1" id="KW-0812">Transmembrane</keyword>